<dbReference type="SUPFAM" id="SSF56672">
    <property type="entry name" value="DNA/RNA polymerases"/>
    <property type="match status" value="1"/>
</dbReference>
<organism evidence="3 4">
    <name type="scientific">Mikania micrantha</name>
    <name type="common">bitter vine</name>
    <dbReference type="NCBI Taxonomy" id="192012"/>
    <lineage>
        <taxon>Eukaryota</taxon>
        <taxon>Viridiplantae</taxon>
        <taxon>Streptophyta</taxon>
        <taxon>Embryophyta</taxon>
        <taxon>Tracheophyta</taxon>
        <taxon>Spermatophyta</taxon>
        <taxon>Magnoliopsida</taxon>
        <taxon>eudicotyledons</taxon>
        <taxon>Gunneridae</taxon>
        <taxon>Pentapetalae</taxon>
        <taxon>asterids</taxon>
        <taxon>campanulids</taxon>
        <taxon>Asterales</taxon>
        <taxon>Asteraceae</taxon>
        <taxon>Asteroideae</taxon>
        <taxon>Heliantheae alliance</taxon>
        <taxon>Eupatorieae</taxon>
        <taxon>Mikania</taxon>
    </lineage>
</organism>
<dbReference type="InterPro" id="IPR013103">
    <property type="entry name" value="RVT_2"/>
</dbReference>
<comment type="caution">
    <text evidence="3">The sequence shown here is derived from an EMBL/GenBank/DDBJ whole genome shotgun (WGS) entry which is preliminary data.</text>
</comment>
<proteinExistence type="predicted"/>
<feature type="domain" description="Reverse transcriptase Ty1/copia-type" evidence="1">
    <location>
        <begin position="404"/>
        <end position="581"/>
    </location>
</feature>
<accession>A0A5N6MB22</accession>
<protein>
    <submittedName>
        <fullName evidence="3">Uncharacterized protein</fullName>
    </submittedName>
</protein>
<evidence type="ECO:0000313" key="3">
    <source>
        <dbReference type="EMBL" id="KAD3336898.1"/>
    </source>
</evidence>
<dbReference type="OrthoDB" id="10692995at2759"/>
<gene>
    <name evidence="3" type="ORF">E3N88_32417</name>
</gene>
<keyword evidence="4" id="KW-1185">Reference proteome</keyword>
<feature type="domain" description="Retroviral polymerase SH3-like" evidence="2">
    <location>
        <begin position="259"/>
        <end position="294"/>
    </location>
</feature>
<reference evidence="3 4" key="1">
    <citation type="submission" date="2019-05" db="EMBL/GenBank/DDBJ databases">
        <title>Mikania micrantha, genome provides insights into the molecular mechanism of rapid growth.</title>
        <authorList>
            <person name="Liu B."/>
        </authorList>
    </citation>
    <scope>NUCLEOTIDE SEQUENCE [LARGE SCALE GENOMIC DNA]</scope>
    <source>
        <strain evidence="3">NLD-2019</strain>
        <tissue evidence="3">Leaf</tissue>
    </source>
</reference>
<sequence length="582" mass="65977">MADIVGSATSVIRTNLRSQLCIDKVEHYRIHNSELIEDIHDLKRFKSALANSERIFKEKDEAQMKDISRLKLKLDKIVLYITVVIEDVDSDCDLDIDVDFSIQNNLSKVCVESFKKEDCLISEKLCLNSSLNVSAVPFVPNGLISKIKDCKLNDDVKDEIPLKTSSHMKLEVKRDESMDRSNCNKLSVMRKDGSVSVMVSLVILLEIARICNTLVKLDNGVGLSKSSGTWIAVTSESLDVHAHCIIMNLFQSSILVGAECYFVGYSGKTAYRVYNKLTKQAVESYNVHWFEENPIDSGLGPAWIFDYATLFKSFQSLSASISKEYYESCVEEEVFHSNKPRELSIDPPDTVPEEYLVDLVTPVVATNLPTLSNVPDMPTPFSIHKYHPLDKVVEPIDSGTITRKIDYDEVYAPVARLEAIRIFLAYASYMNFTVYQIDVMKTFLYGDVKEEIFVSQPPGFADSHHPQHVYKLDKALYGLHQAPRAWYATLTEYIQSHGYVHGAIDQTLFRKQVDDELILTQIYVDDIIFGLNNDKLCKDFKQIMGKKFEMSSLGEMIFFLGLQVCPYSSGILIHQGKYVDDI</sequence>
<dbReference type="Pfam" id="PF25597">
    <property type="entry name" value="SH3_retrovirus"/>
    <property type="match status" value="1"/>
</dbReference>
<dbReference type="Proteomes" id="UP000326396">
    <property type="component" value="Linkage Group LG6"/>
</dbReference>
<evidence type="ECO:0000259" key="2">
    <source>
        <dbReference type="Pfam" id="PF25597"/>
    </source>
</evidence>
<name>A0A5N6MB22_9ASTR</name>
<evidence type="ECO:0000259" key="1">
    <source>
        <dbReference type="Pfam" id="PF07727"/>
    </source>
</evidence>
<evidence type="ECO:0000313" key="4">
    <source>
        <dbReference type="Proteomes" id="UP000326396"/>
    </source>
</evidence>
<dbReference type="InterPro" id="IPR043502">
    <property type="entry name" value="DNA/RNA_pol_sf"/>
</dbReference>
<dbReference type="InterPro" id="IPR057670">
    <property type="entry name" value="SH3_retrovirus"/>
</dbReference>
<dbReference type="AlphaFoldDB" id="A0A5N6MB22"/>
<dbReference type="Pfam" id="PF07727">
    <property type="entry name" value="RVT_2"/>
    <property type="match status" value="1"/>
</dbReference>
<dbReference type="EMBL" id="SZYD01000016">
    <property type="protein sequence ID" value="KAD3336898.1"/>
    <property type="molecule type" value="Genomic_DNA"/>
</dbReference>